<organism evidence="1 2">
    <name type="scientific">Scleropages formosus</name>
    <name type="common">Asian bonytongue</name>
    <name type="synonym">Osteoglossum formosum</name>
    <dbReference type="NCBI Taxonomy" id="113540"/>
    <lineage>
        <taxon>Eukaryota</taxon>
        <taxon>Metazoa</taxon>
        <taxon>Chordata</taxon>
        <taxon>Craniata</taxon>
        <taxon>Vertebrata</taxon>
        <taxon>Euteleostomi</taxon>
        <taxon>Actinopterygii</taxon>
        <taxon>Neopterygii</taxon>
        <taxon>Teleostei</taxon>
        <taxon>Osteoglossocephala</taxon>
        <taxon>Osteoglossomorpha</taxon>
        <taxon>Osteoglossiformes</taxon>
        <taxon>Osteoglossidae</taxon>
        <taxon>Scleropages</taxon>
    </lineage>
</organism>
<protein>
    <submittedName>
        <fullName evidence="1">Uncharacterized protein</fullName>
    </submittedName>
</protein>
<dbReference type="PANTHER" id="PTHR21575">
    <property type="entry name" value="PROTEIN HID1"/>
    <property type="match status" value="1"/>
</dbReference>
<dbReference type="GeneTree" id="ENSGT00390000003070"/>
<reference evidence="1" key="2">
    <citation type="submission" date="2025-08" db="UniProtKB">
        <authorList>
            <consortium name="Ensembl"/>
        </authorList>
    </citation>
    <scope>IDENTIFICATION</scope>
</reference>
<dbReference type="Ensembl" id="ENSSFOT00015012748.2">
    <property type="protein sequence ID" value="ENSSFOP00015012590.1"/>
    <property type="gene ID" value="ENSSFOG00015008124.2"/>
</dbReference>
<dbReference type="GO" id="GO:0000138">
    <property type="term" value="C:Golgi trans cisterna"/>
    <property type="evidence" value="ECO:0007669"/>
    <property type="project" value="TreeGrafter"/>
</dbReference>
<evidence type="ECO:0000313" key="1">
    <source>
        <dbReference type="Ensembl" id="ENSSFOP00015012590.1"/>
    </source>
</evidence>
<dbReference type="Pfam" id="PF09742">
    <property type="entry name" value="Dymeclin"/>
    <property type="match status" value="1"/>
</dbReference>
<name>A0A8C9RBI5_SCLFO</name>
<reference evidence="1" key="3">
    <citation type="submission" date="2025-09" db="UniProtKB">
        <authorList>
            <consortium name="Ensembl"/>
        </authorList>
    </citation>
    <scope>IDENTIFICATION</scope>
</reference>
<dbReference type="GO" id="GO:0016020">
    <property type="term" value="C:membrane"/>
    <property type="evidence" value="ECO:0007669"/>
    <property type="project" value="TreeGrafter"/>
</dbReference>
<keyword evidence="2" id="KW-1185">Reference proteome</keyword>
<dbReference type="Proteomes" id="UP000694397">
    <property type="component" value="Chromosome 3"/>
</dbReference>
<dbReference type="AlphaFoldDB" id="A0A8C9RBI5"/>
<sequence>ILSTVASNKVIHLLEVFSMFSNTRFMLSAQQNHLVFFLLESFNNIIQYQFDGPRNLVYAIIWKRNAFHQLASLPTDPVSIQKALQRKRRSASVAYQSKSQDTVSMEALHLAAAAEPGTLKTSLISMPGIDKLTEKSQLSEDRAMVSLRQSNSLQTAISNHSGVASSSDTSKLLLQTIMRLWQVLVFQVEKICTERYGRGTDKPEILKFLQHGTLVGLIPVPHPILIQNYQANVGTSMWSAVYL</sequence>
<evidence type="ECO:0000313" key="2">
    <source>
        <dbReference type="Proteomes" id="UP000694397"/>
    </source>
</evidence>
<dbReference type="GO" id="GO:0005797">
    <property type="term" value="C:Golgi medial cisterna"/>
    <property type="evidence" value="ECO:0007669"/>
    <property type="project" value="TreeGrafter"/>
</dbReference>
<proteinExistence type="predicted"/>
<dbReference type="PANTHER" id="PTHR21575:SF12">
    <property type="entry name" value="PROTEIN HID1"/>
    <property type="match status" value="1"/>
</dbReference>
<accession>A0A8C9RBI5</accession>
<dbReference type="InterPro" id="IPR026705">
    <property type="entry name" value="Hid-1/Ecm30"/>
</dbReference>
<reference evidence="1 2" key="1">
    <citation type="submission" date="2019-04" db="EMBL/GenBank/DDBJ databases">
        <authorList>
            <consortium name="Wellcome Sanger Institute Data Sharing"/>
        </authorList>
    </citation>
    <scope>NUCLEOTIDE SEQUENCE [LARGE SCALE GENOMIC DNA]</scope>
</reference>
<dbReference type="OrthoDB" id="432953at2759"/>